<dbReference type="AlphaFoldDB" id="A0A428KGJ6"/>
<gene>
    <name evidence="1" type="ORF">EI291_17870</name>
</gene>
<comment type="caution">
    <text evidence="1">The sequence shown here is derived from an EMBL/GenBank/DDBJ whole genome shotgun (WGS) entry which is preliminary data.</text>
</comment>
<dbReference type="Proteomes" id="UP000273500">
    <property type="component" value="Unassembled WGS sequence"/>
</dbReference>
<reference evidence="1 2" key="1">
    <citation type="submission" date="2018-12" db="EMBL/GenBank/DDBJ databases">
        <authorList>
            <person name="Feng G."/>
            <person name="Zhu H."/>
        </authorList>
    </citation>
    <scope>NUCLEOTIDE SEQUENCE [LARGE SCALE GENOMIC DNA]</scope>
    <source>
        <strain evidence="1 2">KCTC 12533</strain>
    </source>
</reference>
<evidence type="ECO:0000313" key="1">
    <source>
        <dbReference type="EMBL" id="RSK45464.1"/>
    </source>
</evidence>
<protein>
    <submittedName>
        <fullName evidence="1">Uncharacterized protein</fullName>
    </submittedName>
</protein>
<proteinExistence type="predicted"/>
<dbReference type="OrthoDB" id="9846110at2"/>
<evidence type="ECO:0000313" key="2">
    <source>
        <dbReference type="Proteomes" id="UP000273500"/>
    </source>
</evidence>
<organism evidence="1 2">
    <name type="scientific">Hymenobacter rigui</name>
    <dbReference type="NCBI Taxonomy" id="334424"/>
    <lineage>
        <taxon>Bacteria</taxon>
        <taxon>Pseudomonadati</taxon>
        <taxon>Bacteroidota</taxon>
        <taxon>Cytophagia</taxon>
        <taxon>Cytophagales</taxon>
        <taxon>Hymenobacteraceae</taxon>
        <taxon>Hymenobacter</taxon>
    </lineage>
</organism>
<accession>A0A428KGJ6</accession>
<sequence length="100" mass="10799">MQTTEERQAHLTASKALLDEAMNEAGLSSGSQGLDRLDELADNLDKLAASKAMGVANARLAEFNEALTAAGLPADAVESETEAYKTELIHHLRQLLHERL</sequence>
<dbReference type="EMBL" id="RWIT01000013">
    <property type="protein sequence ID" value="RSK45464.1"/>
    <property type="molecule type" value="Genomic_DNA"/>
</dbReference>
<keyword evidence="2" id="KW-1185">Reference proteome</keyword>
<dbReference type="RefSeq" id="WP_125423210.1">
    <property type="nucleotide sequence ID" value="NZ_RWIT01000013.1"/>
</dbReference>
<name>A0A428KGJ6_9BACT</name>